<evidence type="ECO:0000259" key="2">
    <source>
        <dbReference type="Pfam" id="PF08044"/>
    </source>
</evidence>
<protein>
    <recommendedName>
        <fullName evidence="2">DUF1707 domain-containing protein</fullName>
    </recommendedName>
</protein>
<accession>A0A4V0ZK69</accession>
<dbReference type="AlphaFoldDB" id="A0A4V0ZK69"/>
<dbReference type="EMBL" id="CP036455">
    <property type="protein sequence ID" value="QBI55942.1"/>
    <property type="molecule type" value="Genomic_DNA"/>
</dbReference>
<proteinExistence type="predicted"/>
<gene>
    <name evidence="3" type="ORF">EKD16_20915</name>
</gene>
<dbReference type="KEGG" id="strr:EKD16_20915"/>
<evidence type="ECO:0000313" key="3">
    <source>
        <dbReference type="EMBL" id="QBI55942.1"/>
    </source>
</evidence>
<dbReference type="Proteomes" id="UP000292235">
    <property type="component" value="Chromosome"/>
</dbReference>
<dbReference type="OrthoDB" id="3748531at2"/>
<keyword evidence="4" id="KW-1185">Reference proteome</keyword>
<keyword evidence="1" id="KW-0472">Membrane</keyword>
<dbReference type="RefSeq" id="WP_131100409.1">
    <property type="nucleotide sequence ID" value="NZ_CP036455.1"/>
</dbReference>
<feature type="transmembrane region" description="Helical" evidence="1">
    <location>
        <begin position="98"/>
        <end position="120"/>
    </location>
</feature>
<evidence type="ECO:0000313" key="4">
    <source>
        <dbReference type="Proteomes" id="UP000292235"/>
    </source>
</evidence>
<reference evidence="3 4" key="1">
    <citation type="submission" date="2019-02" db="EMBL/GenBank/DDBJ databases">
        <authorList>
            <person name="Khodamoradi S."/>
            <person name="Hahnke R.L."/>
            <person name="Kaempfer P."/>
            <person name="Schumann P."/>
            <person name="Rohde M."/>
            <person name="Steinert M."/>
            <person name="Luzhetskyy A."/>
            <person name="Wink J."/>
            <person name="Ruckert C."/>
        </authorList>
    </citation>
    <scope>NUCLEOTIDE SEQUENCE [LARGE SCALE GENOMIC DNA]</scope>
    <source>
        <strain evidence="3 4">M2</strain>
    </source>
</reference>
<keyword evidence="1" id="KW-1133">Transmembrane helix</keyword>
<dbReference type="Pfam" id="PF08044">
    <property type="entry name" value="DUF1707"/>
    <property type="match status" value="1"/>
</dbReference>
<feature type="transmembrane region" description="Helical" evidence="1">
    <location>
        <begin position="126"/>
        <end position="148"/>
    </location>
</feature>
<evidence type="ECO:0000256" key="1">
    <source>
        <dbReference type="SAM" id="Phobius"/>
    </source>
</evidence>
<dbReference type="PANTHER" id="PTHR40763">
    <property type="entry name" value="MEMBRANE PROTEIN-RELATED"/>
    <property type="match status" value="1"/>
</dbReference>
<sequence length="158" mass="17103">MSESSPPIRASDADRDRVAKFLQQHFADGRLDNDEFTTRLENAYNARTRGELEPLTADLPERDLAALAAEPPKPPPPPLGADGGLLGLLRDPALAIPWGLWGGVNLLCFTIWLILFLTGASDGYPWFLWVLGPWGIVMVFITLALAAANRGGPQTGGR</sequence>
<dbReference type="PANTHER" id="PTHR40763:SF4">
    <property type="entry name" value="DUF1707 DOMAIN-CONTAINING PROTEIN"/>
    <property type="match status" value="1"/>
</dbReference>
<feature type="domain" description="DUF1707" evidence="2">
    <location>
        <begin position="8"/>
        <end position="60"/>
    </location>
</feature>
<dbReference type="InterPro" id="IPR012551">
    <property type="entry name" value="DUF1707_SHOCT-like"/>
</dbReference>
<keyword evidence="1" id="KW-0812">Transmembrane</keyword>
<name>A0A4V0ZK69_9ACTN</name>
<organism evidence="3 4">
    <name type="scientific">Streptomonospora litoralis</name>
    <dbReference type="NCBI Taxonomy" id="2498135"/>
    <lineage>
        <taxon>Bacteria</taxon>
        <taxon>Bacillati</taxon>
        <taxon>Actinomycetota</taxon>
        <taxon>Actinomycetes</taxon>
        <taxon>Streptosporangiales</taxon>
        <taxon>Nocardiopsidaceae</taxon>
        <taxon>Streptomonospora</taxon>
    </lineage>
</organism>